<accession>A0A1R3JP40</accession>
<reference evidence="2 3" key="1">
    <citation type="submission" date="2013-09" db="EMBL/GenBank/DDBJ databases">
        <title>Corchorus capsularis genome sequencing.</title>
        <authorList>
            <person name="Alam M."/>
            <person name="Haque M.S."/>
            <person name="Islam M.S."/>
            <person name="Emdad E.M."/>
            <person name="Islam M.M."/>
            <person name="Ahmed B."/>
            <person name="Halim A."/>
            <person name="Hossen Q.M.M."/>
            <person name="Hossain M.Z."/>
            <person name="Ahmed R."/>
            <person name="Khan M.M."/>
            <person name="Islam R."/>
            <person name="Rashid M.M."/>
            <person name="Khan S.A."/>
            <person name="Rahman M.S."/>
            <person name="Alam M."/>
        </authorList>
    </citation>
    <scope>NUCLEOTIDE SEQUENCE [LARGE SCALE GENOMIC DNA]</scope>
    <source>
        <strain evidence="3">cv. CVL-1</strain>
        <tissue evidence="2">Whole seedling</tissue>
    </source>
</reference>
<dbReference type="AlphaFoldDB" id="A0A1R3JP40"/>
<evidence type="ECO:0000313" key="3">
    <source>
        <dbReference type="Proteomes" id="UP000188268"/>
    </source>
</evidence>
<dbReference type="Proteomes" id="UP000188268">
    <property type="component" value="Unassembled WGS sequence"/>
</dbReference>
<dbReference type="Gramene" id="OMO96605">
    <property type="protein sequence ID" value="OMO96605"/>
    <property type="gene ID" value="CCACVL1_04867"/>
</dbReference>
<evidence type="ECO:0000256" key="1">
    <source>
        <dbReference type="SAM" id="MobiDB-lite"/>
    </source>
</evidence>
<comment type="caution">
    <text evidence="2">The sequence shown here is derived from an EMBL/GenBank/DDBJ whole genome shotgun (WGS) entry which is preliminary data.</text>
</comment>
<feature type="region of interest" description="Disordered" evidence="1">
    <location>
        <begin position="1"/>
        <end position="22"/>
    </location>
</feature>
<protein>
    <submittedName>
        <fullName evidence="2">Uncharacterized protein</fullName>
    </submittedName>
</protein>
<sequence length="42" mass="5055">MARLRPVSFASNRKKRKEYARLQSEQRSGLGWVSTFELRREE</sequence>
<dbReference type="EMBL" id="AWWV01007405">
    <property type="protein sequence ID" value="OMO96605.1"/>
    <property type="molecule type" value="Genomic_DNA"/>
</dbReference>
<gene>
    <name evidence="2" type="ORF">CCACVL1_04867</name>
</gene>
<organism evidence="2 3">
    <name type="scientific">Corchorus capsularis</name>
    <name type="common">Jute</name>
    <dbReference type="NCBI Taxonomy" id="210143"/>
    <lineage>
        <taxon>Eukaryota</taxon>
        <taxon>Viridiplantae</taxon>
        <taxon>Streptophyta</taxon>
        <taxon>Embryophyta</taxon>
        <taxon>Tracheophyta</taxon>
        <taxon>Spermatophyta</taxon>
        <taxon>Magnoliopsida</taxon>
        <taxon>eudicotyledons</taxon>
        <taxon>Gunneridae</taxon>
        <taxon>Pentapetalae</taxon>
        <taxon>rosids</taxon>
        <taxon>malvids</taxon>
        <taxon>Malvales</taxon>
        <taxon>Malvaceae</taxon>
        <taxon>Grewioideae</taxon>
        <taxon>Apeibeae</taxon>
        <taxon>Corchorus</taxon>
    </lineage>
</organism>
<proteinExistence type="predicted"/>
<name>A0A1R3JP40_COCAP</name>
<keyword evidence="3" id="KW-1185">Reference proteome</keyword>
<evidence type="ECO:0000313" key="2">
    <source>
        <dbReference type="EMBL" id="OMO96605.1"/>
    </source>
</evidence>